<evidence type="ECO:0000256" key="4">
    <source>
        <dbReference type="ARBA" id="ARBA00023002"/>
    </source>
</evidence>
<keyword evidence="3" id="KW-0223">Dioxygenase</keyword>
<evidence type="ECO:0000259" key="7">
    <source>
        <dbReference type="PROSITE" id="PS51471"/>
    </source>
</evidence>
<dbReference type="InterPro" id="IPR044862">
    <property type="entry name" value="Pro_4_hyd_alph_FE2OG_OXY"/>
</dbReference>
<proteinExistence type="predicted"/>
<keyword evidence="2" id="KW-0479">Metal-binding</keyword>
<evidence type="ECO:0000256" key="6">
    <source>
        <dbReference type="SAM" id="MobiDB-lite"/>
    </source>
</evidence>
<feature type="domain" description="Fe2OG dioxygenase" evidence="7">
    <location>
        <begin position="127"/>
        <end position="239"/>
    </location>
</feature>
<dbReference type="InterPro" id="IPR005123">
    <property type="entry name" value="Oxoglu/Fe-dep_dioxygenase_dom"/>
</dbReference>
<organism evidence="8 9">
    <name type="scientific">Triparma columacea</name>
    <dbReference type="NCBI Taxonomy" id="722753"/>
    <lineage>
        <taxon>Eukaryota</taxon>
        <taxon>Sar</taxon>
        <taxon>Stramenopiles</taxon>
        <taxon>Ochrophyta</taxon>
        <taxon>Bolidophyceae</taxon>
        <taxon>Parmales</taxon>
        <taxon>Triparmaceae</taxon>
        <taxon>Triparma</taxon>
    </lineage>
</organism>
<dbReference type="GO" id="GO:0031418">
    <property type="term" value="F:L-ascorbic acid binding"/>
    <property type="evidence" value="ECO:0007669"/>
    <property type="project" value="InterPro"/>
</dbReference>
<keyword evidence="9" id="KW-1185">Reference proteome</keyword>
<evidence type="ECO:0000313" key="9">
    <source>
        <dbReference type="Proteomes" id="UP001165065"/>
    </source>
</evidence>
<dbReference type="EMBL" id="BRYA01000104">
    <property type="protein sequence ID" value="GMI39499.1"/>
    <property type="molecule type" value="Genomic_DNA"/>
</dbReference>
<dbReference type="GO" id="GO:0005506">
    <property type="term" value="F:iron ion binding"/>
    <property type="evidence" value="ECO:0007669"/>
    <property type="project" value="InterPro"/>
</dbReference>
<evidence type="ECO:0000256" key="2">
    <source>
        <dbReference type="ARBA" id="ARBA00022723"/>
    </source>
</evidence>
<dbReference type="GO" id="GO:0004656">
    <property type="term" value="F:procollagen-proline 4-dioxygenase activity"/>
    <property type="evidence" value="ECO:0007669"/>
    <property type="project" value="TreeGrafter"/>
</dbReference>
<dbReference type="AlphaFoldDB" id="A0A9W7GBX3"/>
<dbReference type="InterPro" id="IPR006620">
    <property type="entry name" value="Pro_4_hyd_alph"/>
</dbReference>
<evidence type="ECO:0000256" key="5">
    <source>
        <dbReference type="ARBA" id="ARBA00023004"/>
    </source>
</evidence>
<comment type="cofactor">
    <cofactor evidence="1">
        <name>L-ascorbate</name>
        <dbReference type="ChEBI" id="CHEBI:38290"/>
    </cofactor>
</comment>
<feature type="region of interest" description="Disordered" evidence="6">
    <location>
        <begin position="245"/>
        <end position="265"/>
    </location>
</feature>
<dbReference type="OrthoDB" id="69177at2759"/>
<dbReference type="Pfam" id="PF13640">
    <property type="entry name" value="2OG-FeII_Oxy_3"/>
    <property type="match status" value="1"/>
</dbReference>
<name>A0A9W7GBX3_9STRA</name>
<dbReference type="Gene3D" id="2.60.120.620">
    <property type="entry name" value="q2cbj1_9rhob like domain"/>
    <property type="match status" value="1"/>
</dbReference>
<dbReference type="PROSITE" id="PS51471">
    <property type="entry name" value="FE2OG_OXY"/>
    <property type="match status" value="1"/>
</dbReference>
<dbReference type="PANTHER" id="PTHR10869">
    <property type="entry name" value="PROLYL 4-HYDROXYLASE ALPHA SUBUNIT"/>
    <property type="match status" value="1"/>
</dbReference>
<sequence length="328" mass="35766">MVSDSGDSSASIDSADEALMEMLGLQTFGVNVPSSYRYVTSAVNVAWDGSRQEVQISDPNNHGVLLLSDPGPRASYARDGVTEGVLGGGFGKQLVRSNFWERLRSTGVLHGMYDSWDGGGRVSDMVKVNPRLRVLRYDSDNGDDFRPHFDAVTEDREGRLGKVGPGWVWRSYLTVLLYLNSGFTGGETVFKQTSGGGEGKVTPRTGWACVFEHDLWHEGRKLADGVKYILRTDVMFLVREGVGGEGKVEGDGGDDKQGEEPSVGELLIERGFKEEDVDTLKGMGMPETVEAFKGPGREVLGEILKEGGMEGWERVLEIVFDEGEKGGE</sequence>
<comment type="caution">
    <text evidence="8">The sequence shown here is derived from an EMBL/GenBank/DDBJ whole genome shotgun (WGS) entry which is preliminary data.</text>
</comment>
<keyword evidence="4" id="KW-0560">Oxidoreductase</keyword>
<dbReference type="PANTHER" id="PTHR10869:SF246">
    <property type="entry name" value="TRANSMEMBRANE PROLYL 4-HYDROXYLASE"/>
    <property type="match status" value="1"/>
</dbReference>
<dbReference type="GO" id="GO:0005783">
    <property type="term" value="C:endoplasmic reticulum"/>
    <property type="evidence" value="ECO:0007669"/>
    <property type="project" value="TreeGrafter"/>
</dbReference>
<keyword evidence="5" id="KW-0408">Iron</keyword>
<dbReference type="SMART" id="SM00702">
    <property type="entry name" value="P4Hc"/>
    <property type="match status" value="1"/>
</dbReference>
<dbReference type="InterPro" id="IPR045054">
    <property type="entry name" value="P4HA-like"/>
</dbReference>
<dbReference type="Proteomes" id="UP001165065">
    <property type="component" value="Unassembled WGS sequence"/>
</dbReference>
<feature type="compositionally biased region" description="Basic and acidic residues" evidence="6">
    <location>
        <begin position="246"/>
        <end position="259"/>
    </location>
</feature>
<reference evidence="9" key="1">
    <citation type="journal article" date="2023" name="Commun. Biol.">
        <title>Genome analysis of Parmales, the sister group of diatoms, reveals the evolutionary specialization of diatoms from phago-mixotrophs to photoautotrophs.</title>
        <authorList>
            <person name="Ban H."/>
            <person name="Sato S."/>
            <person name="Yoshikawa S."/>
            <person name="Yamada K."/>
            <person name="Nakamura Y."/>
            <person name="Ichinomiya M."/>
            <person name="Sato N."/>
            <person name="Blanc-Mathieu R."/>
            <person name="Endo H."/>
            <person name="Kuwata A."/>
            <person name="Ogata H."/>
        </authorList>
    </citation>
    <scope>NUCLEOTIDE SEQUENCE [LARGE SCALE GENOMIC DNA]</scope>
</reference>
<evidence type="ECO:0000313" key="8">
    <source>
        <dbReference type="EMBL" id="GMI39499.1"/>
    </source>
</evidence>
<protein>
    <recommendedName>
        <fullName evidence="7">Fe2OG dioxygenase domain-containing protein</fullName>
    </recommendedName>
</protein>
<gene>
    <name evidence="8" type="ORF">TrCOL_g12117</name>
</gene>
<accession>A0A9W7GBX3</accession>
<evidence type="ECO:0000256" key="3">
    <source>
        <dbReference type="ARBA" id="ARBA00022964"/>
    </source>
</evidence>
<evidence type="ECO:0000256" key="1">
    <source>
        <dbReference type="ARBA" id="ARBA00001961"/>
    </source>
</evidence>